<dbReference type="AlphaFoldDB" id="A0A6B3QUT8"/>
<protein>
    <recommendedName>
        <fullName evidence="2">Alpha/beta hydrolase</fullName>
    </recommendedName>
</protein>
<dbReference type="RefSeq" id="WP_164460420.1">
    <property type="nucleotide sequence ID" value="NZ_JAAIFS010000008.1"/>
</dbReference>
<accession>A0A6B3QUT8</accession>
<proteinExistence type="predicted"/>
<comment type="caution">
    <text evidence="1">The sequence shown here is derived from an EMBL/GenBank/DDBJ whole genome shotgun (WGS) entry which is preliminary data.</text>
</comment>
<name>A0A6B3QUT8_STRTE</name>
<reference evidence="1" key="1">
    <citation type="journal article" date="2020" name="Microorganisms">
        <title>Isolation, Genomic and Metabolomic Characterization of Streptomyces tendae VITAKN with Quorum Sensing Inhibitory Activity from Southern India.</title>
        <authorList>
            <person name="Ishaque N.M."/>
            <person name="Burgsdorf I."/>
            <person name="Limlingan Malit J.J."/>
            <person name="Saha S."/>
            <person name="Teta R."/>
            <person name="Ewe D."/>
            <person name="Kannabiran K."/>
            <person name="Hrouzek P."/>
            <person name="Steindler L."/>
            <person name="Costantino V."/>
            <person name="Saurav K."/>
        </authorList>
    </citation>
    <scope>NUCLEOTIDE SEQUENCE</scope>
    <source>
        <strain evidence="1">VITAKN</strain>
    </source>
</reference>
<dbReference type="EMBL" id="JAAIFS010000008">
    <property type="protein sequence ID" value="NEV91000.1"/>
    <property type="molecule type" value="Genomic_DNA"/>
</dbReference>
<evidence type="ECO:0000313" key="1">
    <source>
        <dbReference type="EMBL" id="NEV91000.1"/>
    </source>
</evidence>
<organism evidence="1">
    <name type="scientific">Streptomyces tendae</name>
    <dbReference type="NCBI Taxonomy" id="1932"/>
    <lineage>
        <taxon>Bacteria</taxon>
        <taxon>Bacillati</taxon>
        <taxon>Actinomycetota</taxon>
        <taxon>Actinomycetes</taxon>
        <taxon>Kitasatosporales</taxon>
        <taxon>Streptomycetaceae</taxon>
        <taxon>Streptomyces</taxon>
    </lineage>
</organism>
<evidence type="ECO:0008006" key="2">
    <source>
        <dbReference type="Google" id="ProtNLM"/>
    </source>
</evidence>
<gene>
    <name evidence="1" type="ORF">GUR47_30665</name>
</gene>
<sequence length="269" mass="28704">MSGSGSWAVRSDGTADGIVLAVDFPGTGRREAGFTDLAERLDIPYALWETLPPPLASGTTLSGAEWIDRWLAGVEASGRPVRAVMGFCAASPYAAVLAHRIGALQGEMPDVVFFDPDIPQEFFLYWQYQQIMERFLPELSAEETAAARQRGEQAREQAEDLTALGAELSRSFCEYGEPACRRAGLDDERTAEFLGGFTTYVSFVCGSSQIAAQEPEALVGAWSTATAVTSAGSGEAGRLVAKEMPFPDIAHVDLLATAEVAATVSALLK</sequence>